<comment type="caution">
    <text evidence="2">The sequence shown here is derived from an EMBL/GenBank/DDBJ whole genome shotgun (WGS) entry which is preliminary data.</text>
</comment>
<dbReference type="EMBL" id="JNVL01000005">
    <property type="protein sequence ID" value="KER06751.1"/>
    <property type="molecule type" value="Genomic_DNA"/>
</dbReference>
<name>A0A081S748_9ARCH</name>
<keyword evidence="1" id="KW-0472">Membrane</keyword>
<protein>
    <submittedName>
        <fullName evidence="2">Uncharacterized protein</fullName>
    </submittedName>
</protein>
<feature type="transmembrane region" description="Helical" evidence="1">
    <location>
        <begin position="273"/>
        <end position="292"/>
    </location>
</feature>
<dbReference type="Proteomes" id="UP000028027">
    <property type="component" value="Unassembled WGS sequence"/>
</dbReference>
<evidence type="ECO:0000256" key="1">
    <source>
        <dbReference type="SAM" id="Phobius"/>
    </source>
</evidence>
<evidence type="ECO:0000313" key="3">
    <source>
        <dbReference type="Proteomes" id="UP000028027"/>
    </source>
</evidence>
<sequence>MDSKIFAILVIISLVTVIPTAYAQVTIADKANQKLIEVRIDSEGNVHVIHVIDNANTPKQVDLIPGTVSNILVADEQGDEKQLSIIGDNNAVLIMPSNEDSILQYELDNVITEIDSIWTWDFLYLESTTFVLPEEVDLLFANERPVFLDDKKGIACHGCQMLLEYSINESRSYENVKWEDKEFQVEIRNQKGIDKFIFDQPSKSIAFEIFGEDRFVTTIIPLELLWEPYIVFLDDEKIQSHQYINNGTHVWVNIKPDASGQVSIIGTTVVPEFSIMAPLIIGFLVILAVPFMKKINLH</sequence>
<keyword evidence="1" id="KW-0812">Transmembrane</keyword>
<organism evidence="2 3">
    <name type="scientific">Marine Group I thaumarchaeote SCGC AAA799-E16</name>
    <dbReference type="NCBI Taxonomy" id="1502292"/>
    <lineage>
        <taxon>Archaea</taxon>
        <taxon>Nitrososphaerota</taxon>
        <taxon>Marine Group I</taxon>
    </lineage>
</organism>
<keyword evidence="3" id="KW-1185">Reference proteome</keyword>
<dbReference type="PATRIC" id="fig|1502292.3.peg.409"/>
<evidence type="ECO:0000313" key="2">
    <source>
        <dbReference type="EMBL" id="KER06751.1"/>
    </source>
</evidence>
<reference evidence="2 3" key="1">
    <citation type="submission" date="2014-06" db="EMBL/GenBank/DDBJ databases">
        <authorList>
            <person name="Ngugi D.K."/>
            <person name="Blom J."/>
            <person name="Alam I."/>
            <person name="Rashid M."/>
            <person name="Ba Alawi W."/>
            <person name="Zhang G."/>
            <person name="Hikmawan T."/>
            <person name="Guan Y."/>
            <person name="Antunes A."/>
            <person name="Siam R."/>
            <person name="Eldorry H."/>
            <person name="Bajic V."/>
            <person name="Stingl U."/>
        </authorList>
    </citation>
    <scope>NUCLEOTIDE SEQUENCE [LARGE SCALE GENOMIC DNA]</scope>
    <source>
        <strain evidence="2">SCGC AAA799-E16</strain>
    </source>
</reference>
<gene>
    <name evidence="2" type="ORF">AAA799E16_00473</name>
</gene>
<proteinExistence type="predicted"/>
<keyword evidence="1" id="KW-1133">Transmembrane helix</keyword>
<dbReference type="AlphaFoldDB" id="A0A081S748"/>
<accession>A0A081S748</accession>